<evidence type="ECO:0000313" key="4">
    <source>
        <dbReference type="Proteomes" id="UP000494108"/>
    </source>
</evidence>
<dbReference type="InterPro" id="IPR001126">
    <property type="entry name" value="UmuC"/>
</dbReference>
<dbReference type="CDD" id="cd03468">
    <property type="entry name" value="PolY_like"/>
    <property type="match status" value="1"/>
</dbReference>
<dbReference type="GO" id="GO:0006281">
    <property type="term" value="P:DNA repair"/>
    <property type="evidence" value="ECO:0007669"/>
    <property type="project" value="InterPro"/>
</dbReference>
<keyword evidence="4" id="KW-1185">Reference proteome</keyword>
<dbReference type="Pfam" id="PF00817">
    <property type="entry name" value="IMS"/>
    <property type="match status" value="1"/>
</dbReference>
<keyword evidence="1" id="KW-0227">DNA damage</keyword>
<dbReference type="InterPro" id="IPR043502">
    <property type="entry name" value="DNA/RNA_pol_sf"/>
</dbReference>
<sequence>MAVRLTHASLDTLFPRWRTEAVVILERGQVRACSPLAEQAGVRVGLRASGVNVLCPTAALIEYDPHAQARARDDAALALLQYTPEVALADADTVLLDVTASLSLFRGIRALCRRVGATVQGLGLSARLSVAPTAGGAWLLATASGARRRRTLKFFTLAKRLDALPCISMPAAARHLDWLTGIGCDTLAGLRRLPRAALQRRTHTQLLRELDAAYGEAPELHAWVVAPPVFAGRIELQERIEHAQGVLFIGRRLVELLCGWLVAHHQAATRIVLSIEHERGRHACAPTDLDIRLAEPSWTPARMMPLLTERLGRLSLPQPAIAVVLQAADLQTMAPAPTDLFPEPGASASDRAHVLALLVARLGRENVLQASPVADHRPEVANRWVPIDETAAPARYAQGATRPCWLLQTPIALITRDHRPFYGAPLRIVQGPERIEDGWWIGLAGGGLTVRDYFVGEGPDGARYWLFRERGTASGWFLHGLFG</sequence>
<evidence type="ECO:0000259" key="2">
    <source>
        <dbReference type="PROSITE" id="PS50173"/>
    </source>
</evidence>
<gene>
    <name evidence="3" type="primary">imuB_2</name>
    <name evidence="3" type="ORF">LMG3431_02568</name>
</gene>
<organism evidence="3 4">
    <name type="scientific">Achromobacter pestifer</name>
    <dbReference type="NCBI Taxonomy" id="1353889"/>
    <lineage>
        <taxon>Bacteria</taxon>
        <taxon>Pseudomonadati</taxon>
        <taxon>Pseudomonadota</taxon>
        <taxon>Betaproteobacteria</taxon>
        <taxon>Burkholderiales</taxon>
        <taxon>Alcaligenaceae</taxon>
        <taxon>Achromobacter</taxon>
    </lineage>
</organism>
<accession>A0A6S6YVR8</accession>
<protein>
    <submittedName>
        <fullName evidence="3">Protein ImuB</fullName>
    </submittedName>
</protein>
<dbReference type="PANTHER" id="PTHR35369:SF2">
    <property type="entry name" value="BLR3025 PROTEIN"/>
    <property type="match status" value="1"/>
</dbReference>
<feature type="domain" description="UmuC" evidence="2">
    <location>
        <begin position="1"/>
        <end position="99"/>
    </location>
</feature>
<name>A0A6S6YVR8_9BURK</name>
<dbReference type="PANTHER" id="PTHR35369">
    <property type="entry name" value="BLR3025 PROTEIN-RELATED"/>
    <property type="match status" value="1"/>
</dbReference>
<dbReference type="AlphaFoldDB" id="A0A6S6YVR8"/>
<dbReference type="InterPro" id="IPR050356">
    <property type="entry name" value="SulA_CellDiv_inhibitor"/>
</dbReference>
<dbReference type="Proteomes" id="UP000494108">
    <property type="component" value="Unassembled WGS sequence"/>
</dbReference>
<dbReference type="PROSITE" id="PS50173">
    <property type="entry name" value="UMUC"/>
    <property type="match status" value="1"/>
</dbReference>
<dbReference type="SUPFAM" id="SSF56672">
    <property type="entry name" value="DNA/RNA polymerases"/>
    <property type="match status" value="1"/>
</dbReference>
<reference evidence="3 4" key="1">
    <citation type="submission" date="2020-04" db="EMBL/GenBank/DDBJ databases">
        <authorList>
            <person name="De Canck E."/>
        </authorList>
    </citation>
    <scope>NUCLEOTIDE SEQUENCE [LARGE SCALE GENOMIC DNA]</scope>
    <source>
        <strain evidence="3 4">LMG 3431</strain>
    </source>
</reference>
<evidence type="ECO:0000256" key="1">
    <source>
        <dbReference type="ARBA" id="ARBA00022763"/>
    </source>
</evidence>
<proteinExistence type="predicted"/>
<dbReference type="EMBL" id="CADIJX010000003">
    <property type="protein sequence ID" value="CAB3647426.1"/>
    <property type="molecule type" value="Genomic_DNA"/>
</dbReference>
<evidence type="ECO:0000313" key="3">
    <source>
        <dbReference type="EMBL" id="CAB3647426.1"/>
    </source>
</evidence>